<dbReference type="AlphaFoldDB" id="B4G3Z0"/>
<feature type="compositionally biased region" description="Polar residues" evidence="1">
    <location>
        <begin position="25"/>
        <end position="43"/>
    </location>
</feature>
<gene>
    <name evidence="2" type="primary">Dper\GL24129</name>
    <name evidence="2" type="ORF">Dper_GL24129</name>
</gene>
<accession>B4G3Z0</accession>
<dbReference type="Proteomes" id="UP000008744">
    <property type="component" value="Unassembled WGS sequence"/>
</dbReference>
<dbReference type="HOGENOM" id="CLU_3108596_0_0_1"/>
<feature type="region of interest" description="Disordered" evidence="1">
    <location>
        <begin position="1"/>
        <end position="51"/>
    </location>
</feature>
<dbReference type="EMBL" id="CH479179">
    <property type="protein sequence ID" value="EDW24401.1"/>
    <property type="molecule type" value="Genomic_DNA"/>
</dbReference>
<evidence type="ECO:0000256" key="1">
    <source>
        <dbReference type="SAM" id="MobiDB-lite"/>
    </source>
</evidence>
<proteinExistence type="predicted"/>
<feature type="compositionally biased region" description="Basic and acidic residues" evidence="1">
    <location>
        <begin position="1"/>
        <end position="19"/>
    </location>
</feature>
<name>B4G3Z0_DROPE</name>
<reference evidence="2 3" key="1">
    <citation type="journal article" date="2007" name="Nature">
        <title>Evolution of genes and genomes on the Drosophila phylogeny.</title>
        <authorList>
            <consortium name="Drosophila 12 Genomes Consortium"/>
            <person name="Clark A.G."/>
            <person name="Eisen M.B."/>
            <person name="Smith D.R."/>
            <person name="Bergman C.M."/>
            <person name="Oliver B."/>
            <person name="Markow T.A."/>
            <person name="Kaufman T.C."/>
            <person name="Kellis M."/>
            <person name="Gelbart W."/>
            <person name="Iyer V.N."/>
            <person name="Pollard D.A."/>
            <person name="Sackton T.B."/>
            <person name="Larracuente A.M."/>
            <person name="Singh N.D."/>
            <person name="Abad J.P."/>
            <person name="Abt D.N."/>
            <person name="Adryan B."/>
            <person name="Aguade M."/>
            <person name="Akashi H."/>
            <person name="Anderson W.W."/>
            <person name="Aquadro C.F."/>
            <person name="Ardell D.H."/>
            <person name="Arguello R."/>
            <person name="Artieri C.G."/>
            <person name="Barbash D.A."/>
            <person name="Barker D."/>
            <person name="Barsanti P."/>
            <person name="Batterham P."/>
            <person name="Batzoglou S."/>
            <person name="Begun D."/>
            <person name="Bhutkar A."/>
            <person name="Blanco E."/>
            <person name="Bosak S.A."/>
            <person name="Bradley R.K."/>
            <person name="Brand A.D."/>
            <person name="Brent M.R."/>
            <person name="Brooks A.N."/>
            <person name="Brown R.H."/>
            <person name="Butlin R.K."/>
            <person name="Caggese C."/>
            <person name="Calvi B.R."/>
            <person name="Bernardo de Carvalho A."/>
            <person name="Caspi A."/>
            <person name="Castrezana S."/>
            <person name="Celniker S.E."/>
            <person name="Chang J.L."/>
            <person name="Chapple C."/>
            <person name="Chatterji S."/>
            <person name="Chinwalla A."/>
            <person name="Civetta A."/>
            <person name="Clifton S.W."/>
            <person name="Comeron J.M."/>
            <person name="Costello J.C."/>
            <person name="Coyne J.A."/>
            <person name="Daub J."/>
            <person name="David R.G."/>
            <person name="Delcher A.L."/>
            <person name="Delehaunty K."/>
            <person name="Do C.B."/>
            <person name="Ebling H."/>
            <person name="Edwards K."/>
            <person name="Eickbush T."/>
            <person name="Evans J.D."/>
            <person name="Filipski A."/>
            <person name="Findeiss S."/>
            <person name="Freyhult E."/>
            <person name="Fulton L."/>
            <person name="Fulton R."/>
            <person name="Garcia A.C."/>
            <person name="Gardiner A."/>
            <person name="Garfield D.A."/>
            <person name="Garvin B.E."/>
            <person name="Gibson G."/>
            <person name="Gilbert D."/>
            <person name="Gnerre S."/>
            <person name="Godfrey J."/>
            <person name="Good R."/>
            <person name="Gotea V."/>
            <person name="Gravely B."/>
            <person name="Greenberg A.J."/>
            <person name="Griffiths-Jones S."/>
            <person name="Gross S."/>
            <person name="Guigo R."/>
            <person name="Gustafson E.A."/>
            <person name="Haerty W."/>
            <person name="Hahn M.W."/>
            <person name="Halligan D.L."/>
            <person name="Halpern A.L."/>
            <person name="Halter G.M."/>
            <person name="Han M.V."/>
            <person name="Heger A."/>
            <person name="Hillier L."/>
            <person name="Hinrichs A.S."/>
            <person name="Holmes I."/>
            <person name="Hoskins R.A."/>
            <person name="Hubisz M.J."/>
            <person name="Hultmark D."/>
            <person name="Huntley M.A."/>
            <person name="Jaffe D.B."/>
            <person name="Jagadeeshan S."/>
            <person name="Jeck W.R."/>
            <person name="Johnson J."/>
            <person name="Jones C.D."/>
            <person name="Jordan W.C."/>
            <person name="Karpen G.H."/>
            <person name="Kataoka E."/>
            <person name="Keightley P.D."/>
            <person name="Kheradpour P."/>
            <person name="Kirkness E.F."/>
            <person name="Koerich L.B."/>
            <person name="Kristiansen K."/>
            <person name="Kudrna D."/>
            <person name="Kulathinal R.J."/>
            <person name="Kumar S."/>
            <person name="Kwok R."/>
            <person name="Lander E."/>
            <person name="Langley C.H."/>
            <person name="Lapoint R."/>
            <person name="Lazzaro B.P."/>
            <person name="Lee S.J."/>
            <person name="Levesque L."/>
            <person name="Li R."/>
            <person name="Lin C.F."/>
            <person name="Lin M.F."/>
            <person name="Lindblad-Toh K."/>
            <person name="Llopart A."/>
            <person name="Long M."/>
            <person name="Low L."/>
            <person name="Lozovsky E."/>
            <person name="Lu J."/>
            <person name="Luo M."/>
            <person name="Machado C.A."/>
            <person name="Makalowski W."/>
            <person name="Marzo M."/>
            <person name="Matsuda M."/>
            <person name="Matzkin L."/>
            <person name="McAllister B."/>
            <person name="McBride C.S."/>
            <person name="McKernan B."/>
            <person name="McKernan K."/>
            <person name="Mendez-Lago M."/>
            <person name="Minx P."/>
            <person name="Mollenhauer M.U."/>
            <person name="Montooth K."/>
            <person name="Mount S.M."/>
            <person name="Mu X."/>
            <person name="Myers E."/>
            <person name="Negre B."/>
            <person name="Newfeld S."/>
            <person name="Nielsen R."/>
            <person name="Noor M.A."/>
            <person name="O'Grady P."/>
            <person name="Pachter L."/>
            <person name="Papaceit M."/>
            <person name="Parisi M.J."/>
            <person name="Parisi M."/>
            <person name="Parts L."/>
            <person name="Pedersen J.S."/>
            <person name="Pesole G."/>
            <person name="Phillippy A.M."/>
            <person name="Ponting C.P."/>
            <person name="Pop M."/>
            <person name="Porcelli D."/>
            <person name="Powell J.R."/>
            <person name="Prohaska S."/>
            <person name="Pruitt K."/>
            <person name="Puig M."/>
            <person name="Quesneville H."/>
            <person name="Ram K.R."/>
            <person name="Rand D."/>
            <person name="Rasmussen M.D."/>
            <person name="Reed L.K."/>
            <person name="Reenan R."/>
            <person name="Reily A."/>
            <person name="Remington K.A."/>
            <person name="Rieger T.T."/>
            <person name="Ritchie M.G."/>
            <person name="Robin C."/>
            <person name="Rogers Y.H."/>
            <person name="Rohde C."/>
            <person name="Rozas J."/>
            <person name="Rubenfield M.J."/>
            <person name="Ruiz A."/>
            <person name="Russo S."/>
            <person name="Salzberg S.L."/>
            <person name="Sanchez-Gracia A."/>
            <person name="Saranga D.J."/>
            <person name="Sato H."/>
            <person name="Schaeffer S.W."/>
            <person name="Schatz M.C."/>
            <person name="Schlenke T."/>
            <person name="Schwartz R."/>
            <person name="Segarra C."/>
            <person name="Singh R.S."/>
            <person name="Sirot L."/>
            <person name="Sirota M."/>
            <person name="Sisneros N.B."/>
            <person name="Smith C.D."/>
            <person name="Smith T.F."/>
            <person name="Spieth J."/>
            <person name="Stage D.E."/>
            <person name="Stark A."/>
            <person name="Stephan W."/>
            <person name="Strausberg R.L."/>
            <person name="Strempel S."/>
            <person name="Sturgill D."/>
            <person name="Sutton G."/>
            <person name="Sutton G.G."/>
            <person name="Tao W."/>
            <person name="Teichmann S."/>
            <person name="Tobari Y.N."/>
            <person name="Tomimura Y."/>
            <person name="Tsolas J.M."/>
            <person name="Valente V.L."/>
            <person name="Venter E."/>
            <person name="Venter J.C."/>
            <person name="Vicario S."/>
            <person name="Vieira F.G."/>
            <person name="Vilella A.J."/>
            <person name="Villasante A."/>
            <person name="Walenz B."/>
            <person name="Wang J."/>
            <person name="Wasserman M."/>
            <person name="Watts T."/>
            <person name="Wilson D."/>
            <person name="Wilson R.K."/>
            <person name="Wing R.A."/>
            <person name="Wolfner M.F."/>
            <person name="Wong A."/>
            <person name="Wong G.K."/>
            <person name="Wu C.I."/>
            <person name="Wu G."/>
            <person name="Yamamoto D."/>
            <person name="Yang H.P."/>
            <person name="Yang S.P."/>
            <person name="Yorke J.A."/>
            <person name="Yoshida K."/>
            <person name="Zdobnov E."/>
            <person name="Zhang P."/>
            <person name="Zhang Y."/>
            <person name="Zimin A.V."/>
            <person name="Baldwin J."/>
            <person name="Abdouelleil A."/>
            <person name="Abdulkadir J."/>
            <person name="Abebe A."/>
            <person name="Abera B."/>
            <person name="Abreu J."/>
            <person name="Acer S.C."/>
            <person name="Aftuck L."/>
            <person name="Alexander A."/>
            <person name="An P."/>
            <person name="Anderson E."/>
            <person name="Anderson S."/>
            <person name="Arachi H."/>
            <person name="Azer M."/>
            <person name="Bachantsang P."/>
            <person name="Barry A."/>
            <person name="Bayul T."/>
            <person name="Berlin A."/>
            <person name="Bessette D."/>
            <person name="Bloom T."/>
            <person name="Blye J."/>
            <person name="Boguslavskiy L."/>
            <person name="Bonnet C."/>
            <person name="Boukhgalter B."/>
            <person name="Bourzgui I."/>
            <person name="Brown A."/>
            <person name="Cahill P."/>
            <person name="Channer S."/>
            <person name="Cheshatsang Y."/>
            <person name="Chuda L."/>
            <person name="Citroen M."/>
            <person name="Collymore A."/>
            <person name="Cooke P."/>
            <person name="Costello M."/>
            <person name="D'Aco K."/>
            <person name="Daza R."/>
            <person name="De Haan G."/>
            <person name="DeGray S."/>
            <person name="DeMaso C."/>
            <person name="Dhargay N."/>
            <person name="Dooley K."/>
            <person name="Dooley E."/>
            <person name="Doricent M."/>
            <person name="Dorje P."/>
            <person name="Dorjee K."/>
            <person name="Dupes A."/>
            <person name="Elong R."/>
            <person name="Falk J."/>
            <person name="Farina A."/>
            <person name="Faro S."/>
            <person name="Ferguson D."/>
            <person name="Fisher S."/>
            <person name="Foley C.D."/>
            <person name="Franke A."/>
            <person name="Friedrich D."/>
            <person name="Gadbois L."/>
            <person name="Gearin G."/>
            <person name="Gearin C.R."/>
            <person name="Giannoukos G."/>
            <person name="Goode T."/>
            <person name="Graham J."/>
            <person name="Grandbois E."/>
            <person name="Grewal S."/>
            <person name="Gyaltsen K."/>
            <person name="Hafez N."/>
            <person name="Hagos B."/>
            <person name="Hall J."/>
            <person name="Henson C."/>
            <person name="Hollinger A."/>
            <person name="Honan T."/>
            <person name="Huard M.D."/>
            <person name="Hughes L."/>
            <person name="Hurhula B."/>
            <person name="Husby M.E."/>
            <person name="Kamat A."/>
            <person name="Kanga B."/>
            <person name="Kashin S."/>
            <person name="Khazanovich D."/>
            <person name="Kisner P."/>
            <person name="Lance K."/>
            <person name="Lara M."/>
            <person name="Lee W."/>
            <person name="Lennon N."/>
            <person name="Letendre F."/>
            <person name="LeVine R."/>
            <person name="Lipovsky A."/>
            <person name="Liu X."/>
            <person name="Liu J."/>
            <person name="Liu S."/>
            <person name="Lokyitsang T."/>
            <person name="Lokyitsang Y."/>
            <person name="Lubonja R."/>
            <person name="Lui A."/>
            <person name="MacDonald P."/>
            <person name="Magnisalis V."/>
            <person name="Maru K."/>
            <person name="Matthews C."/>
            <person name="McCusker W."/>
            <person name="McDonough S."/>
            <person name="Mehta T."/>
            <person name="Meldrim J."/>
            <person name="Meneus L."/>
            <person name="Mihai O."/>
            <person name="Mihalev A."/>
            <person name="Mihova T."/>
            <person name="Mittelman R."/>
            <person name="Mlenga V."/>
            <person name="Montmayeur A."/>
            <person name="Mulrain L."/>
            <person name="Navidi A."/>
            <person name="Naylor J."/>
            <person name="Negash T."/>
            <person name="Nguyen T."/>
            <person name="Nguyen N."/>
            <person name="Nicol R."/>
            <person name="Norbu C."/>
            <person name="Norbu N."/>
            <person name="Novod N."/>
            <person name="O'Neill B."/>
            <person name="Osman S."/>
            <person name="Markiewicz E."/>
            <person name="Oyono O.L."/>
            <person name="Patti C."/>
            <person name="Phunkhang P."/>
            <person name="Pierre F."/>
            <person name="Priest M."/>
            <person name="Raghuraman S."/>
            <person name="Rege F."/>
            <person name="Reyes R."/>
            <person name="Rise C."/>
            <person name="Rogov P."/>
            <person name="Ross K."/>
            <person name="Ryan E."/>
            <person name="Settipalli S."/>
            <person name="Shea T."/>
            <person name="Sherpa N."/>
            <person name="Shi L."/>
            <person name="Shih D."/>
            <person name="Sparrow T."/>
            <person name="Spaulding J."/>
            <person name="Stalker J."/>
            <person name="Stange-Thomann N."/>
            <person name="Stavropoulos S."/>
            <person name="Stone C."/>
            <person name="Strader C."/>
            <person name="Tesfaye S."/>
            <person name="Thomson T."/>
            <person name="Thoulutsang Y."/>
            <person name="Thoulutsang D."/>
            <person name="Topham K."/>
            <person name="Topping I."/>
            <person name="Tsamla T."/>
            <person name="Vassiliev H."/>
            <person name="Vo A."/>
            <person name="Wangchuk T."/>
            <person name="Wangdi T."/>
            <person name="Weiand M."/>
            <person name="Wilkinson J."/>
            <person name="Wilson A."/>
            <person name="Yadav S."/>
            <person name="Young G."/>
            <person name="Yu Q."/>
            <person name="Zembek L."/>
            <person name="Zhong D."/>
            <person name="Zimmer A."/>
            <person name="Zwirko Z."/>
            <person name="Jaffe D.B."/>
            <person name="Alvarez P."/>
            <person name="Brockman W."/>
            <person name="Butler J."/>
            <person name="Chin C."/>
            <person name="Gnerre S."/>
            <person name="Grabherr M."/>
            <person name="Kleber M."/>
            <person name="Mauceli E."/>
            <person name="MacCallum I."/>
        </authorList>
    </citation>
    <scope>NUCLEOTIDE SEQUENCE [LARGE SCALE GENOMIC DNA]</scope>
    <source>
        <strain evidence="3">MSH-3 / Tucson 14011-0111.49</strain>
    </source>
</reference>
<evidence type="ECO:0000313" key="3">
    <source>
        <dbReference type="Proteomes" id="UP000008744"/>
    </source>
</evidence>
<sequence>MELDHQERERERDREHLQSEVRPITTENENCSLHSPVQSSPVQESEADASG</sequence>
<evidence type="ECO:0000313" key="2">
    <source>
        <dbReference type="EMBL" id="EDW24401.1"/>
    </source>
</evidence>
<keyword evidence="3" id="KW-1185">Reference proteome</keyword>
<organism evidence="3">
    <name type="scientific">Drosophila persimilis</name>
    <name type="common">Fruit fly</name>
    <dbReference type="NCBI Taxonomy" id="7234"/>
    <lineage>
        <taxon>Eukaryota</taxon>
        <taxon>Metazoa</taxon>
        <taxon>Ecdysozoa</taxon>
        <taxon>Arthropoda</taxon>
        <taxon>Hexapoda</taxon>
        <taxon>Insecta</taxon>
        <taxon>Pterygota</taxon>
        <taxon>Neoptera</taxon>
        <taxon>Endopterygota</taxon>
        <taxon>Diptera</taxon>
        <taxon>Brachycera</taxon>
        <taxon>Muscomorpha</taxon>
        <taxon>Ephydroidea</taxon>
        <taxon>Drosophilidae</taxon>
        <taxon>Drosophila</taxon>
        <taxon>Sophophora</taxon>
    </lineage>
</organism>
<protein>
    <submittedName>
        <fullName evidence="2">GL24129</fullName>
    </submittedName>
</protein>